<keyword evidence="5" id="KW-1185">Reference proteome</keyword>
<dbReference type="Gene3D" id="1.10.3210.10">
    <property type="entry name" value="Hypothetical protein af1432"/>
    <property type="match status" value="1"/>
</dbReference>
<evidence type="ECO:0000313" key="4">
    <source>
        <dbReference type="EMBL" id="NJB66519.1"/>
    </source>
</evidence>
<dbReference type="InterPro" id="IPR011006">
    <property type="entry name" value="CheY-like_superfamily"/>
</dbReference>
<evidence type="ECO:0000259" key="2">
    <source>
        <dbReference type="PROSITE" id="PS50110"/>
    </source>
</evidence>
<dbReference type="SMART" id="SM00448">
    <property type="entry name" value="REC"/>
    <property type="match status" value="1"/>
</dbReference>
<feature type="domain" description="Response regulatory" evidence="2">
    <location>
        <begin position="25"/>
        <end position="149"/>
    </location>
</feature>
<dbReference type="InterPro" id="IPR021800">
    <property type="entry name" value="DUF3369"/>
</dbReference>
<dbReference type="InterPro" id="IPR037522">
    <property type="entry name" value="HD_GYP_dom"/>
</dbReference>
<dbReference type="SUPFAM" id="SSF109604">
    <property type="entry name" value="HD-domain/PDEase-like"/>
    <property type="match status" value="1"/>
</dbReference>
<dbReference type="SUPFAM" id="SSF52172">
    <property type="entry name" value="CheY-like"/>
    <property type="match status" value="1"/>
</dbReference>
<dbReference type="Gene3D" id="3.40.50.2300">
    <property type="match status" value="1"/>
</dbReference>
<dbReference type="Pfam" id="PF13487">
    <property type="entry name" value="HD_5"/>
    <property type="match status" value="1"/>
</dbReference>
<comment type="caution">
    <text evidence="4">The sequence shown here is derived from an EMBL/GenBank/DDBJ whole genome shotgun (WGS) entry which is preliminary data.</text>
</comment>
<protein>
    <submittedName>
        <fullName evidence="4">Response regulator RpfG family c-di-GMP phosphodiesterase</fullName>
    </submittedName>
</protein>
<evidence type="ECO:0000259" key="3">
    <source>
        <dbReference type="PROSITE" id="PS51832"/>
    </source>
</evidence>
<dbReference type="PROSITE" id="PS50110">
    <property type="entry name" value="RESPONSE_REGULATORY"/>
    <property type="match status" value="1"/>
</dbReference>
<dbReference type="Pfam" id="PF11849">
    <property type="entry name" value="DUF3369"/>
    <property type="match status" value="1"/>
</dbReference>
<dbReference type="PANTHER" id="PTHR45228:SF9">
    <property type="entry name" value="3'3'-CGAMP-SPECIFIC PHOSPHODIESTERASE 2"/>
    <property type="match status" value="1"/>
</dbReference>
<feature type="modified residue" description="4-aspartylphosphate" evidence="1">
    <location>
        <position position="80"/>
    </location>
</feature>
<dbReference type="GO" id="GO:0000160">
    <property type="term" value="P:phosphorelay signal transduction system"/>
    <property type="evidence" value="ECO:0007669"/>
    <property type="project" value="InterPro"/>
</dbReference>
<reference evidence="4 5" key="1">
    <citation type="submission" date="2020-03" db="EMBL/GenBank/DDBJ databases">
        <title>Genomic Encyclopedia of Type Strains, Phase IV (KMG-IV): sequencing the most valuable type-strain genomes for metagenomic binning, comparative biology and taxonomic classification.</title>
        <authorList>
            <person name="Goeker M."/>
        </authorList>
    </citation>
    <scope>NUCLEOTIDE SEQUENCE [LARGE SCALE GENOMIC DNA]</scope>
    <source>
        <strain evidence="4 5">DSM 24233</strain>
    </source>
</reference>
<dbReference type="PROSITE" id="PS51832">
    <property type="entry name" value="HD_GYP"/>
    <property type="match status" value="1"/>
</dbReference>
<dbReference type="InterPro" id="IPR052020">
    <property type="entry name" value="Cyclic_di-GMP/3'3'-cGAMP_PDE"/>
</dbReference>
<sequence length="514" mass="57628">MRDKNRNMVFAAEKAAATSDDPLWKLMIVDDEEEVHRVTRMVVRDFSFEGRGFECLSAYSAAQARELIREHPDTAVILLDVVMETNQAGLEFVRFIREEVRDRRVRIILRTGQPGHAPEREVVDQYDINDYKQKTELTAERLYTTIIGAVRSYKDLVTIERSMRGLERVIASSGRLLMQRDAEEFCREWLEEFRGLVRQECNTGRECTASGFAASGSGENMSVVAGIGGYERMLGASVGEAAPEAMPMLAGAEGNGGWFCEGNAFAARFTGKSDTANYIYLRCCRPLEALEDRLLRILGANAGTALDNILLNREIISTQKELIFTLGDVVESRSHETANHVRRVAEYSRFLALAYGLDEKEAELLRLASPMHDVGKIGIPDAILLKPGRLTTEEFEVMKSHTVLGYQILRSSSRKIIRSAAVVALQHHERWDGKGYPEGLKGEDIHVFGRITAITDVFDALATPRVYKAAWDLERIVELVRHERGGLFEPALADLLLGNLDDILKIRDAYPDEG</sequence>
<evidence type="ECO:0000256" key="1">
    <source>
        <dbReference type="PROSITE-ProRule" id="PRU00169"/>
    </source>
</evidence>
<keyword evidence="1" id="KW-0597">Phosphoprotein</keyword>
<dbReference type="AlphaFoldDB" id="A0A846QP86"/>
<name>A0A846QP86_9BACT</name>
<dbReference type="SMART" id="SM00471">
    <property type="entry name" value="HDc"/>
    <property type="match status" value="1"/>
</dbReference>
<organism evidence="4 5">
    <name type="scientific">Desulfobaculum xiamenense</name>
    <dbReference type="NCBI Taxonomy" id="995050"/>
    <lineage>
        <taxon>Bacteria</taxon>
        <taxon>Pseudomonadati</taxon>
        <taxon>Thermodesulfobacteriota</taxon>
        <taxon>Desulfovibrionia</taxon>
        <taxon>Desulfovibrionales</taxon>
        <taxon>Desulfovibrionaceae</taxon>
        <taxon>Desulfobaculum</taxon>
    </lineage>
</organism>
<dbReference type="PANTHER" id="PTHR45228">
    <property type="entry name" value="CYCLIC DI-GMP PHOSPHODIESTERASE TM_0186-RELATED"/>
    <property type="match status" value="1"/>
</dbReference>
<proteinExistence type="predicted"/>
<dbReference type="CDD" id="cd00077">
    <property type="entry name" value="HDc"/>
    <property type="match status" value="1"/>
</dbReference>
<dbReference type="RefSeq" id="WP_245168053.1">
    <property type="nucleotide sequence ID" value="NZ_JAATJA010000001.1"/>
</dbReference>
<feature type="domain" description="HD-GYP" evidence="3">
    <location>
        <begin position="315"/>
        <end position="512"/>
    </location>
</feature>
<evidence type="ECO:0000313" key="5">
    <source>
        <dbReference type="Proteomes" id="UP000580856"/>
    </source>
</evidence>
<gene>
    <name evidence="4" type="ORF">GGQ74_000159</name>
</gene>
<accession>A0A846QP86</accession>
<dbReference type="InterPro" id="IPR003607">
    <property type="entry name" value="HD/PDEase_dom"/>
</dbReference>
<dbReference type="Proteomes" id="UP000580856">
    <property type="component" value="Unassembled WGS sequence"/>
</dbReference>
<dbReference type="EMBL" id="JAATJA010000001">
    <property type="protein sequence ID" value="NJB66519.1"/>
    <property type="molecule type" value="Genomic_DNA"/>
</dbReference>
<dbReference type="Pfam" id="PF00072">
    <property type="entry name" value="Response_reg"/>
    <property type="match status" value="1"/>
</dbReference>
<dbReference type="InterPro" id="IPR001789">
    <property type="entry name" value="Sig_transdc_resp-reg_receiver"/>
</dbReference>